<dbReference type="AlphaFoldDB" id="A0A2T5BZT2"/>
<sequence>MIETYPLVATTYAGLEEVLAQELLELNADDVQVARRAVYFSGTTEMIYKANYSLRTALKVLVNIRNFKILRVDDLYHQALKIKWEQYFDSDKTFAVQSVVFSDLFNNSMFASLKLKDAIVDRFRKVGEKRPSVDARNPQVVVNLHITNNACTVSLDSSGESLHKRGYRLGRHEAPISEVLAAGMLKLSGWDEQSTLTDPMCGSGTIAIEAAMMAKNVLPGEVGRSYAFENWKDYDPELFQRIKAVKNHRETDFMIYGSDIDRRYINTAFQHAEKALVDDSVIFKVADFKSLEKKAGCDFLIFNPPYGERIQTGDEALYQMIGEKLKHGFQDTEVWIISTNACLKWLGLKPAVKIPLYNGSLECSFRKYEMYKGSKKN</sequence>
<reference evidence="5 6" key="1">
    <citation type="submission" date="2018-04" db="EMBL/GenBank/DDBJ databases">
        <title>Genomic Encyclopedia of Archaeal and Bacterial Type Strains, Phase II (KMG-II): from individual species to whole genera.</title>
        <authorList>
            <person name="Goeker M."/>
        </authorList>
    </citation>
    <scope>NUCLEOTIDE SEQUENCE [LARGE SCALE GENOMIC DNA]</scope>
    <source>
        <strain evidence="5 6">DSM 28823</strain>
    </source>
</reference>
<comment type="caution">
    <text evidence="5">The sequence shown here is derived from an EMBL/GenBank/DDBJ whole genome shotgun (WGS) entry which is preliminary data.</text>
</comment>
<dbReference type="PROSITE" id="PS00092">
    <property type="entry name" value="N6_MTASE"/>
    <property type="match status" value="1"/>
</dbReference>
<keyword evidence="1 5" id="KW-0489">Methyltransferase</keyword>
<dbReference type="InterPro" id="IPR000241">
    <property type="entry name" value="RlmKL-like_Mtase"/>
</dbReference>
<dbReference type="SMART" id="SM00981">
    <property type="entry name" value="THUMP"/>
    <property type="match status" value="1"/>
</dbReference>
<dbReference type="InterPro" id="IPR054170">
    <property type="entry name" value="RlmL_1st"/>
</dbReference>
<dbReference type="PANTHER" id="PTHR47313">
    <property type="entry name" value="RIBOSOMAL RNA LARGE SUBUNIT METHYLTRANSFERASE K/L"/>
    <property type="match status" value="1"/>
</dbReference>
<dbReference type="Proteomes" id="UP000243525">
    <property type="component" value="Unassembled WGS sequence"/>
</dbReference>
<keyword evidence="2" id="KW-0808">Transferase</keyword>
<evidence type="ECO:0000256" key="1">
    <source>
        <dbReference type="ARBA" id="ARBA00022603"/>
    </source>
</evidence>
<organism evidence="5 6">
    <name type="scientific">Mangrovibacterium marinum</name>
    <dbReference type="NCBI Taxonomy" id="1639118"/>
    <lineage>
        <taxon>Bacteria</taxon>
        <taxon>Pseudomonadati</taxon>
        <taxon>Bacteroidota</taxon>
        <taxon>Bacteroidia</taxon>
        <taxon>Marinilabiliales</taxon>
        <taxon>Prolixibacteraceae</taxon>
        <taxon>Mangrovibacterium</taxon>
    </lineage>
</organism>
<dbReference type="GO" id="GO:0070043">
    <property type="term" value="F:rRNA (guanine-N7-)-methyltransferase activity"/>
    <property type="evidence" value="ECO:0007669"/>
    <property type="project" value="TreeGrafter"/>
</dbReference>
<dbReference type="OrthoDB" id="9809404at2"/>
<dbReference type="InterPro" id="IPR029063">
    <property type="entry name" value="SAM-dependent_MTases_sf"/>
</dbReference>
<dbReference type="GO" id="GO:0003723">
    <property type="term" value="F:RNA binding"/>
    <property type="evidence" value="ECO:0007669"/>
    <property type="project" value="UniProtKB-UniRule"/>
</dbReference>
<dbReference type="Pfam" id="PF22020">
    <property type="entry name" value="RlmL_1st"/>
    <property type="match status" value="1"/>
</dbReference>
<dbReference type="Gene3D" id="3.40.50.150">
    <property type="entry name" value="Vaccinia Virus protein VP39"/>
    <property type="match status" value="1"/>
</dbReference>
<dbReference type="InterPro" id="IPR002052">
    <property type="entry name" value="DNA_methylase_N6_adenine_CS"/>
</dbReference>
<dbReference type="EMBL" id="QAAD01000013">
    <property type="protein sequence ID" value="PTN07802.1"/>
    <property type="molecule type" value="Genomic_DNA"/>
</dbReference>
<name>A0A2T5BZT2_9BACT</name>
<evidence type="ECO:0000313" key="6">
    <source>
        <dbReference type="Proteomes" id="UP000243525"/>
    </source>
</evidence>
<dbReference type="Pfam" id="PF02926">
    <property type="entry name" value="THUMP"/>
    <property type="match status" value="1"/>
</dbReference>
<dbReference type="RefSeq" id="WP_107823002.1">
    <property type="nucleotide sequence ID" value="NZ_OY782574.1"/>
</dbReference>
<dbReference type="SUPFAM" id="SSF53335">
    <property type="entry name" value="S-adenosyl-L-methionine-dependent methyltransferases"/>
    <property type="match status" value="1"/>
</dbReference>
<accession>A0A2T5BZT2</accession>
<dbReference type="GO" id="GO:0008990">
    <property type="term" value="F:rRNA (guanine-N2-)-methyltransferase activity"/>
    <property type="evidence" value="ECO:0007669"/>
    <property type="project" value="TreeGrafter"/>
</dbReference>
<dbReference type="Gene3D" id="3.30.2130.30">
    <property type="match status" value="1"/>
</dbReference>
<keyword evidence="6" id="KW-1185">Reference proteome</keyword>
<evidence type="ECO:0000256" key="2">
    <source>
        <dbReference type="ARBA" id="ARBA00022679"/>
    </source>
</evidence>
<dbReference type="InterPro" id="IPR053943">
    <property type="entry name" value="RlmKL-like_Mtase_CS"/>
</dbReference>
<dbReference type="PROSITE" id="PS01261">
    <property type="entry name" value="UPF0020"/>
    <property type="match status" value="1"/>
</dbReference>
<evidence type="ECO:0000259" key="4">
    <source>
        <dbReference type="PROSITE" id="PS51165"/>
    </source>
</evidence>
<feature type="domain" description="THUMP" evidence="4">
    <location>
        <begin position="46"/>
        <end position="157"/>
    </location>
</feature>
<dbReference type="CDD" id="cd11715">
    <property type="entry name" value="THUMP_AdoMetMT"/>
    <property type="match status" value="1"/>
</dbReference>
<evidence type="ECO:0000256" key="3">
    <source>
        <dbReference type="PROSITE-ProRule" id="PRU00529"/>
    </source>
</evidence>
<keyword evidence="3" id="KW-0694">RNA-binding</keyword>
<evidence type="ECO:0000313" key="5">
    <source>
        <dbReference type="EMBL" id="PTN07802.1"/>
    </source>
</evidence>
<protein>
    <submittedName>
        <fullName evidence="5">Putative N6-adenine-specific DNA methylase</fullName>
    </submittedName>
</protein>
<gene>
    <name evidence="5" type="ORF">C8N47_11368</name>
</gene>
<proteinExistence type="predicted"/>
<dbReference type="PROSITE" id="PS51165">
    <property type="entry name" value="THUMP"/>
    <property type="match status" value="1"/>
</dbReference>
<dbReference type="Pfam" id="PF01170">
    <property type="entry name" value="UPF0020"/>
    <property type="match status" value="1"/>
</dbReference>
<dbReference type="InterPro" id="IPR004114">
    <property type="entry name" value="THUMP_dom"/>
</dbReference>
<dbReference type="PANTHER" id="PTHR47313:SF1">
    <property type="entry name" value="RIBOSOMAL RNA LARGE SUBUNIT METHYLTRANSFERASE K_L"/>
    <property type="match status" value="1"/>
</dbReference>